<sequence length="207" mass="23615">MTLSSIEFKAITQLCSLGQHLRFYSALALTFLFTGCASTQPSQSKWYEHLPENFADKTLAELIPELNTSGKQRFETCREMKEQVAGYCFMYAYQTTDTANNDQVFPYEYSFWDYMRAIDAGKYIPIIQGYEREYINKKRLDDLMSKAKPPSSNKRGNPSNEAPKQRTEGLIPRSSKGTYHVEEGVKTERGGVIEAQKSQVILVFPGE</sequence>
<evidence type="ECO:0000313" key="3">
    <source>
        <dbReference type="Proteomes" id="UP000092819"/>
    </source>
</evidence>
<organism evidence="2 3">
    <name type="scientific">Vibrio celticus</name>
    <dbReference type="NCBI Taxonomy" id="446372"/>
    <lineage>
        <taxon>Bacteria</taxon>
        <taxon>Pseudomonadati</taxon>
        <taxon>Pseudomonadota</taxon>
        <taxon>Gammaproteobacteria</taxon>
        <taxon>Vibrionales</taxon>
        <taxon>Vibrionaceae</taxon>
        <taxon>Vibrio</taxon>
    </lineage>
</organism>
<proteinExistence type="predicted"/>
<keyword evidence="3" id="KW-1185">Reference proteome</keyword>
<dbReference type="RefSeq" id="WP_065677864.1">
    <property type="nucleotide sequence ID" value="NZ_AP025463.1"/>
</dbReference>
<feature type="region of interest" description="Disordered" evidence="1">
    <location>
        <begin position="144"/>
        <end position="190"/>
    </location>
</feature>
<evidence type="ECO:0000313" key="2">
    <source>
        <dbReference type="EMBL" id="SBT15782.1"/>
    </source>
</evidence>
<dbReference type="AlphaFoldDB" id="A0A1C3JKZ0"/>
<dbReference type="Proteomes" id="UP000092819">
    <property type="component" value="Unassembled WGS sequence"/>
</dbReference>
<feature type="compositionally biased region" description="Basic and acidic residues" evidence="1">
    <location>
        <begin position="179"/>
        <end position="190"/>
    </location>
</feature>
<reference evidence="3" key="1">
    <citation type="submission" date="2016-06" db="EMBL/GenBank/DDBJ databases">
        <authorList>
            <person name="Rodrigo-Torres L."/>
            <person name="Arahal D.R."/>
        </authorList>
    </citation>
    <scope>NUCLEOTIDE SEQUENCE [LARGE SCALE GENOMIC DNA]</scope>
    <source>
        <strain evidence="3">CECT 7224</strain>
    </source>
</reference>
<dbReference type="EMBL" id="FLQZ01000182">
    <property type="protein sequence ID" value="SBT15782.1"/>
    <property type="molecule type" value="Genomic_DNA"/>
</dbReference>
<name>A0A1C3JKZ0_9VIBR</name>
<gene>
    <name evidence="2" type="ORF">VCE7224_04593</name>
</gene>
<evidence type="ECO:0000256" key="1">
    <source>
        <dbReference type="SAM" id="MobiDB-lite"/>
    </source>
</evidence>
<accession>A0A1C3JKZ0</accession>
<protein>
    <submittedName>
        <fullName evidence="2">Uncharacterized protein</fullName>
    </submittedName>
</protein>
<feature type="compositionally biased region" description="Polar residues" evidence="1">
    <location>
        <begin position="150"/>
        <end position="162"/>
    </location>
</feature>